<evidence type="ECO:0000256" key="4">
    <source>
        <dbReference type="ARBA" id="ARBA00022692"/>
    </source>
</evidence>
<evidence type="ECO:0000313" key="10">
    <source>
        <dbReference type="EMBL" id="PIK57265.1"/>
    </source>
</evidence>
<name>A0A2G8LAM6_STIJA</name>
<gene>
    <name evidence="10" type="ORF">BSL78_05835</name>
</gene>
<keyword evidence="3 10" id="KW-0808">Transferase</keyword>
<dbReference type="Proteomes" id="UP000230750">
    <property type="component" value="Unassembled WGS sequence"/>
</dbReference>
<keyword evidence="7" id="KW-0333">Golgi apparatus</keyword>
<proteinExistence type="inferred from homology"/>
<evidence type="ECO:0000256" key="3">
    <source>
        <dbReference type="ARBA" id="ARBA00022679"/>
    </source>
</evidence>
<dbReference type="SUPFAM" id="SSF52540">
    <property type="entry name" value="P-loop containing nucleoside triphosphate hydrolases"/>
    <property type="match status" value="1"/>
</dbReference>
<comment type="similarity">
    <text evidence="2">Belongs to the galactose-3-O-sulfotransferase family.</text>
</comment>
<evidence type="ECO:0000256" key="8">
    <source>
        <dbReference type="ARBA" id="ARBA00023136"/>
    </source>
</evidence>
<dbReference type="Gene3D" id="3.40.50.300">
    <property type="entry name" value="P-loop containing nucleotide triphosphate hydrolases"/>
    <property type="match status" value="1"/>
</dbReference>
<comment type="caution">
    <text evidence="10">The sequence shown here is derived from an EMBL/GenBank/DDBJ whole genome shotgun (WGS) entry which is preliminary data.</text>
</comment>
<keyword evidence="6" id="KW-1133">Transmembrane helix</keyword>
<keyword evidence="11" id="KW-1185">Reference proteome</keyword>
<evidence type="ECO:0000256" key="9">
    <source>
        <dbReference type="ARBA" id="ARBA00023180"/>
    </source>
</evidence>
<evidence type="ECO:0000256" key="1">
    <source>
        <dbReference type="ARBA" id="ARBA00004323"/>
    </source>
</evidence>
<dbReference type="InterPro" id="IPR009729">
    <property type="entry name" value="Gal-3-0_sulfotransfrase"/>
</dbReference>
<dbReference type="PANTHER" id="PTHR14647:SF87">
    <property type="entry name" value="PUTATIVE-RELATED"/>
    <property type="match status" value="1"/>
</dbReference>
<reference evidence="10 11" key="1">
    <citation type="journal article" date="2017" name="PLoS Biol.">
        <title>The sea cucumber genome provides insights into morphological evolution and visceral regeneration.</title>
        <authorList>
            <person name="Zhang X."/>
            <person name="Sun L."/>
            <person name="Yuan J."/>
            <person name="Sun Y."/>
            <person name="Gao Y."/>
            <person name="Zhang L."/>
            <person name="Li S."/>
            <person name="Dai H."/>
            <person name="Hamel J.F."/>
            <person name="Liu C."/>
            <person name="Yu Y."/>
            <person name="Liu S."/>
            <person name="Lin W."/>
            <person name="Guo K."/>
            <person name="Jin S."/>
            <person name="Xu P."/>
            <person name="Storey K.B."/>
            <person name="Huan P."/>
            <person name="Zhang T."/>
            <person name="Zhou Y."/>
            <person name="Zhang J."/>
            <person name="Lin C."/>
            <person name="Li X."/>
            <person name="Xing L."/>
            <person name="Huo D."/>
            <person name="Sun M."/>
            <person name="Wang L."/>
            <person name="Mercier A."/>
            <person name="Li F."/>
            <person name="Yang H."/>
            <person name="Xiang J."/>
        </authorList>
    </citation>
    <scope>NUCLEOTIDE SEQUENCE [LARGE SCALE GENOMIC DNA]</scope>
    <source>
        <strain evidence="10">Shaxun</strain>
        <tissue evidence="10">Muscle</tissue>
    </source>
</reference>
<dbReference type="GO" id="GO:0000139">
    <property type="term" value="C:Golgi membrane"/>
    <property type="evidence" value="ECO:0007669"/>
    <property type="project" value="UniProtKB-SubCell"/>
</dbReference>
<dbReference type="PANTHER" id="PTHR14647">
    <property type="entry name" value="GALACTOSE-3-O-SULFOTRANSFERASE"/>
    <property type="match status" value="1"/>
</dbReference>
<keyword evidence="5" id="KW-0735">Signal-anchor</keyword>
<evidence type="ECO:0000256" key="2">
    <source>
        <dbReference type="ARBA" id="ARBA00008124"/>
    </source>
</evidence>
<dbReference type="GO" id="GO:0001733">
    <property type="term" value="F:galactosylceramide sulfotransferase activity"/>
    <property type="evidence" value="ECO:0007669"/>
    <property type="project" value="InterPro"/>
</dbReference>
<dbReference type="Pfam" id="PF06990">
    <property type="entry name" value="Gal-3-0_sulfotr"/>
    <property type="match status" value="1"/>
</dbReference>
<evidence type="ECO:0000256" key="6">
    <source>
        <dbReference type="ARBA" id="ARBA00022989"/>
    </source>
</evidence>
<accession>A0A2G8LAM6</accession>
<keyword evidence="9" id="KW-0325">Glycoprotein</keyword>
<keyword evidence="4" id="KW-0812">Transmembrane</keyword>
<evidence type="ECO:0000256" key="5">
    <source>
        <dbReference type="ARBA" id="ARBA00022968"/>
    </source>
</evidence>
<sequence>MKANNRQEKCLYKSSLVSLLIVSRFALKESELYKWFHAHEQSTVLSTTVSLTTTDEPCRETSNFGFNKTHKTGSTTLRSITSRFRYFRNFSFLLGTDTIIGNIYSIRLDWNNLKILPHISINQGDYANYRNYNISDVYILFEPDKMERLMNPAPNVKYILIVREPTEQWRSNFQYYKRYQATGLILTTLNKTLLPFLKSDEAHKLDFNRQSKDLGISPDILPNLLESTFDNLK</sequence>
<organism evidence="10 11">
    <name type="scientific">Stichopus japonicus</name>
    <name type="common">Sea cucumber</name>
    <dbReference type="NCBI Taxonomy" id="307972"/>
    <lineage>
        <taxon>Eukaryota</taxon>
        <taxon>Metazoa</taxon>
        <taxon>Echinodermata</taxon>
        <taxon>Eleutherozoa</taxon>
        <taxon>Echinozoa</taxon>
        <taxon>Holothuroidea</taxon>
        <taxon>Aspidochirotacea</taxon>
        <taxon>Aspidochirotida</taxon>
        <taxon>Stichopodidae</taxon>
        <taxon>Apostichopus</taxon>
    </lineage>
</organism>
<protein>
    <submittedName>
        <fullName evidence="10">Putative galactose-3-O-sulfotransferase 4-like</fullName>
    </submittedName>
</protein>
<evidence type="ECO:0000256" key="7">
    <source>
        <dbReference type="ARBA" id="ARBA00023034"/>
    </source>
</evidence>
<dbReference type="AlphaFoldDB" id="A0A2G8LAM6"/>
<dbReference type="EMBL" id="MRZV01000148">
    <property type="protein sequence ID" value="PIK57265.1"/>
    <property type="molecule type" value="Genomic_DNA"/>
</dbReference>
<evidence type="ECO:0000313" key="11">
    <source>
        <dbReference type="Proteomes" id="UP000230750"/>
    </source>
</evidence>
<dbReference type="GO" id="GO:0009247">
    <property type="term" value="P:glycolipid biosynthetic process"/>
    <property type="evidence" value="ECO:0007669"/>
    <property type="project" value="InterPro"/>
</dbReference>
<dbReference type="InterPro" id="IPR027417">
    <property type="entry name" value="P-loop_NTPase"/>
</dbReference>
<keyword evidence="8" id="KW-0472">Membrane</keyword>
<comment type="subcellular location">
    <subcellularLocation>
        <location evidence="1">Golgi apparatus membrane</location>
        <topology evidence="1">Single-pass type II membrane protein</topology>
    </subcellularLocation>
</comment>